<keyword evidence="3" id="KW-1185">Reference proteome</keyword>
<proteinExistence type="predicted"/>
<name>A0A9N8DTM2_9STRA</name>
<dbReference type="AlphaFoldDB" id="A0A9N8DTM2"/>
<accession>A0A9N8DTM2</accession>
<reference evidence="2" key="1">
    <citation type="submission" date="2020-06" db="EMBL/GenBank/DDBJ databases">
        <authorList>
            <consortium name="Plant Systems Biology data submission"/>
        </authorList>
    </citation>
    <scope>NUCLEOTIDE SEQUENCE</scope>
    <source>
        <strain evidence="2">D6</strain>
    </source>
</reference>
<dbReference type="EMBL" id="CAICTM010000346">
    <property type="protein sequence ID" value="CAB9508447.1"/>
    <property type="molecule type" value="Genomic_DNA"/>
</dbReference>
<dbReference type="Proteomes" id="UP001153069">
    <property type="component" value="Unassembled WGS sequence"/>
</dbReference>
<gene>
    <name evidence="2" type="ORF">SEMRO_347_G123040.1</name>
</gene>
<dbReference type="OrthoDB" id="200145at2759"/>
<evidence type="ECO:0000313" key="2">
    <source>
        <dbReference type="EMBL" id="CAB9508447.1"/>
    </source>
</evidence>
<comment type="caution">
    <text evidence="2">The sequence shown here is derived from an EMBL/GenBank/DDBJ whole genome shotgun (WGS) entry which is preliminary data.</text>
</comment>
<feature type="coiled-coil region" evidence="1">
    <location>
        <begin position="83"/>
        <end position="142"/>
    </location>
</feature>
<organism evidence="2 3">
    <name type="scientific">Seminavis robusta</name>
    <dbReference type="NCBI Taxonomy" id="568900"/>
    <lineage>
        <taxon>Eukaryota</taxon>
        <taxon>Sar</taxon>
        <taxon>Stramenopiles</taxon>
        <taxon>Ochrophyta</taxon>
        <taxon>Bacillariophyta</taxon>
        <taxon>Bacillariophyceae</taxon>
        <taxon>Bacillariophycidae</taxon>
        <taxon>Naviculales</taxon>
        <taxon>Naviculaceae</taxon>
        <taxon>Seminavis</taxon>
    </lineage>
</organism>
<keyword evidence="1" id="KW-0175">Coiled coil</keyword>
<evidence type="ECO:0000256" key="1">
    <source>
        <dbReference type="SAM" id="Coils"/>
    </source>
</evidence>
<sequence length="434" mass="49110">MASGNRLAQLKETLKLMEDFQLPEDIQAAFSSESLNPELLRRYNTARDEYLRRRIQEEFLDYMETFDGDTILEIPELPTEEQQAELDKTLQELQTDLNQAAQAIHQQALELQQKHETFCLQREELRKMEESAKIEADAEKTEAQVKEMLGGQEPPSPTALQAETEETNKTLAEFQKMQDFYDGLRLMMEELTGIQLVKTTTTTAKESDDSDEGAATPPSVIFHVRLLQKHDVSVTLCPDPNKPEELRVKSAKFLTSTEVYAPKEAGKDQKDENKENALKLTIPNLEDLVKLSAIFPAGDDLRFVIRETMARVRVTEAQVVELAELDKFVLTRIEKPCGLEQPLVCSLNEECITVVLRLSPDCPIVPGSVYIHHMVGLGWDDDKVELVKANVSKKLFQRPIAVIQGVKAEIARLREEEGLTVPSTPVLPLRKKNN</sequence>
<protein>
    <submittedName>
        <fullName evidence="2">Uncharacterized protein</fullName>
    </submittedName>
</protein>
<evidence type="ECO:0000313" key="3">
    <source>
        <dbReference type="Proteomes" id="UP001153069"/>
    </source>
</evidence>